<evidence type="ECO:0000256" key="3">
    <source>
        <dbReference type="ARBA" id="ARBA00022723"/>
    </source>
</evidence>
<dbReference type="GO" id="GO:0004181">
    <property type="term" value="F:metallocarboxypeptidase activity"/>
    <property type="evidence" value="ECO:0007669"/>
    <property type="project" value="InterPro"/>
</dbReference>
<reference evidence="8" key="1">
    <citation type="submission" date="2021-03" db="EMBL/GenBank/DDBJ databases">
        <title>Evolutionary innovations through gain and loss of genes in the ectomycorrhizal Boletales.</title>
        <authorList>
            <person name="Wu G."/>
            <person name="Miyauchi S."/>
            <person name="Morin E."/>
            <person name="Yang Z.-L."/>
            <person name="Xu J."/>
            <person name="Martin F.M."/>
        </authorList>
    </citation>
    <scope>NUCLEOTIDE SEQUENCE</scope>
    <source>
        <strain evidence="8">BR01</strain>
    </source>
</reference>
<keyword evidence="2" id="KW-0645">Protease</keyword>
<protein>
    <recommendedName>
        <fullName evidence="7">Peptidase M20 dimerisation domain-containing protein</fullName>
    </recommendedName>
</protein>
<dbReference type="PANTHER" id="PTHR45962">
    <property type="entry name" value="N-FATTY-ACYL-AMINO ACID SYNTHASE/HYDROLASE PM20D1"/>
    <property type="match status" value="1"/>
</dbReference>
<evidence type="ECO:0000256" key="2">
    <source>
        <dbReference type="ARBA" id="ARBA00022670"/>
    </source>
</evidence>
<dbReference type="InterPro" id="IPR017141">
    <property type="entry name" value="Pept_M20_carboxypep"/>
</dbReference>
<dbReference type="GO" id="GO:0000328">
    <property type="term" value="C:fungal-type vacuole lumen"/>
    <property type="evidence" value="ECO:0007669"/>
    <property type="project" value="TreeGrafter"/>
</dbReference>
<evidence type="ECO:0000259" key="7">
    <source>
        <dbReference type="Pfam" id="PF07687"/>
    </source>
</evidence>
<dbReference type="GO" id="GO:0046872">
    <property type="term" value="F:metal ion binding"/>
    <property type="evidence" value="ECO:0007669"/>
    <property type="project" value="UniProtKB-KW"/>
</dbReference>
<accession>A0A8I2YL36</accession>
<dbReference type="AlphaFoldDB" id="A0A8I2YL36"/>
<dbReference type="GO" id="GO:0051603">
    <property type="term" value="P:proteolysis involved in protein catabolic process"/>
    <property type="evidence" value="ECO:0007669"/>
    <property type="project" value="TreeGrafter"/>
</dbReference>
<dbReference type="PIRSF" id="PIRSF037217">
    <property type="entry name" value="Carboxypeptidase_S"/>
    <property type="match status" value="1"/>
</dbReference>
<name>A0A8I2YL36_9AGAM</name>
<feature type="domain" description="Peptidase M20 dimerisation" evidence="7">
    <location>
        <begin position="284"/>
        <end position="440"/>
    </location>
</feature>
<keyword evidence="9" id="KW-1185">Reference proteome</keyword>
<feature type="binding site" evidence="6">
    <location>
        <position position="553"/>
    </location>
    <ligand>
        <name>Zn(2+)</name>
        <dbReference type="ChEBI" id="CHEBI:29105"/>
        <label>1</label>
    </ligand>
</feature>
<dbReference type="Proteomes" id="UP000683000">
    <property type="component" value="Unassembled WGS sequence"/>
</dbReference>
<dbReference type="InterPro" id="IPR047177">
    <property type="entry name" value="Pept_M20A"/>
</dbReference>
<gene>
    <name evidence="8" type="ORF">JVT61DRAFT_5945</name>
</gene>
<evidence type="ECO:0000313" key="8">
    <source>
        <dbReference type="EMBL" id="KAG6373800.1"/>
    </source>
</evidence>
<dbReference type="OrthoDB" id="3064516at2759"/>
<organism evidence="8 9">
    <name type="scientific">Boletus reticuloceps</name>
    <dbReference type="NCBI Taxonomy" id="495285"/>
    <lineage>
        <taxon>Eukaryota</taxon>
        <taxon>Fungi</taxon>
        <taxon>Dikarya</taxon>
        <taxon>Basidiomycota</taxon>
        <taxon>Agaricomycotina</taxon>
        <taxon>Agaricomycetes</taxon>
        <taxon>Agaricomycetidae</taxon>
        <taxon>Boletales</taxon>
        <taxon>Boletineae</taxon>
        <taxon>Boletaceae</taxon>
        <taxon>Boletoideae</taxon>
        <taxon>Boletus</taxon>
    </lineage>
</organism>
<dbReference type="InterPro" id="IPR011650">
    <property type="entry name" value="Peptidase_M20_dimer"/>
</dbReference>
<keyword evidence="4" id="KW-0378">Hydrolase</keyword>
<keyword evidence="3 6" id="KW-0479">Metal-binding</keyword>
<dbReference type="PANTHER" id="PTHR45962:SF1">
    <property type="entry name" value="N-FATTY-ACYL-AMINO ACID SYNTHASE_HYDROLASE PM20D1"/>
    <property type="match status" value="1"/>
</dbReference>
<evidence type="ECO:0000256" key="1">
    <source>
        <dbReference type="ARBA" id="ARBA00006247"/>
    </source>
</evidence>
<dbReference type="Gene3D" id="1.10.150.900">
    <property type="match status" value="1"/>
</dbReference>
<keyword evidence="5 6" id="KW-0862">Zinc</keyword>
<dbReference type="SUPFAM" id="SSF53187">
    <property type="entry name" value="Zn-dependent exopeptidases"/>
    <property type="match status" value="1"/>
</dbReference>
<evidence type="ECO:0000256" key="4">
    <source>
        <dbReference type="ARBA" id="ARBA00022801"/>
    </source>
</evidence>
<comment type="caution">
    <text evidence="8">The sequence shown here is derived from an EMBL/GenBank/DDBJ whole genome shotgun (WGS) entry which is preliminary data.</text>
</comment>
<proteinExistence type="inferred from homology"/>
<evidence type="ECO:0000256" key="6">
    <source>
        <dbReference type="PIRSR" id="PIRSR037217-2"/>
    </source>
</evidence>
<dbReference type="InterPro" id="IPR036264">
    <property type="entry name" value="Bact_exopeptidase_dim_dom"/>
</dbReference>
<dbReference type="Pfam" id="PF07687">
    <property type="entry name" value="M20_dimer"/>
    <property type="match status" value="1"/>
</dbReference>
<evidence type="ECO:0000256" key="5">
    <source>
        <dbReference type="ARBA" id="ARBA00022833"/>
    </source>
</evidence>
<dbReference type="EMBL" id="JAGFBS010000020">
    <property type="protein sequence ID" value="KAG6373800.1"/>
    <property type="molecule type" value="Genomic_DNA"/>
</dbReference>
<feature type="binding site" evidence="6">
    <location>
        <position position="266"/>
    </location>
    <ligand>
        <name>Zn(2+)</name>
        <dbReference type="ChEBI" id="CHEBI:29105"/>
        <label>2</label>
    </ligand>
</feature>
<evidence type="ECO:0000313" key="9">
    <source>
        <dbReference type="Proteomes" id="UP000683000"/>
    </source>
</evidence>
<dbReference type="SUPFAM" id="SSF55031">
    <property type="entry name" value="Bacterial exopeptidase dimerisation domain"/>
    <property type="match status" value="1"/>
</dbReference>
<sequence length="584" mass="64441">MSVPYRKFPEELPGLTLHRRTTSSVSSRAAKTTLFAFAALAIMFFTRCAHRQLWHGIQSTSLDTTGVNLCPQAPELIPVKNNALWETLTEIYGTEAFRLKAVDWLSGAVQIPTNNPKALNRMTKWIPVGVDPRWEKFSVFHDYLAKAFPLVHATLQLTKVNTYGLIYVWRGSDTTLKPLLLTATKMLCPWNQPPMIHGPILLSRVILTVRYQIYLYTLVHTVYRQPDLGTRQHGRQEWINWHPGAQTLASKLLEMFGENGYAMLVDEGGGYGEQHGRVIATPAIAEKGKANVMIEVTTPGGHSSLPPPHTSIGLLAAFLVAFERNPFDAHLTRGSPVYKNYQCVARYAPDLPDSLRKDIIDAEYSDKALRSAEEELFRDARIKNLVGTTQAIDLVAGGVKVNALPERAYAVINHRISVESSVAATLNHDASLIEPLAKEYNLSYTAFDDHMDGDMKPSGPGKVMLSTVFEARLEPAPITPTEEGAGPYQVLSGSIKTAYNSHRGISGDDHIIVSPGIMSGNTDTKFYWKLTPHIFRYGHTAGVAGGVAPPGIHTVNEAIAASSFVEMIRFFTTLILNVDESPLV</sequence>
<comment type="similarity">
    <text evidence="1">Belongs to the peptidase M20A family.</text>
</comment>